<organism evidence="11 12">
    <name type="scientific">Sciurus vulgaris</name>
    <name type="common">Eurasian red squirrel</name>
    <dbReference type="NCBI Taxonomy" id="55149"/>
    <lineage>
        <taxon>Eukaryota</taxon>
        <taxon>Metazoa</taxon>
        <taxon>Chordata</taxon>
        <taxon>Craniata</taxon>
        <taxon>Vertebrata</taxon>
        <taxon>Euteleostomi</taxon>
        <taxon>Mammalia</taxon>
        <taxon>Eutheria</taxon>
        <taxon>Euarchontoglires</taxon>
        <taxon>Glires</taxon>
        <taxon>Rodentia</taxon>
        <taxon>Sciuromorpha</taxon>
        <taxon>Sciuridae</taxon>
        <taxon>Sciurinae</taxon>
        <taxon>Sciurini</taxon>
        <taxon>Sciurus</taxon>
    </lineage>
</organism>
<dbReference type="Proteomes" id="UP000694564">
    <property type="component" value="Chromosome 11"/>
</dbReference>
<dbReference type="Pfam" id="PF00001">
    <property type="entry name" value="7tm_1"/>
    <property type="match status" value="1"/>
</dbReference>
<evidence type="ECO:0000256" key="5">
    <source>
        <dbReference type="ARBA" id="ARBA00023136"/>
    </source>
</evidence>
<accession>A0A8D2D070</accession>
<reference evidence="11" key="1">
    <citation type="submission" date="2025-08" db="UniProtKB">
        <authorList>
            <consortium name="Ensembl"/>
        </authorList>
    </citation>
    <scope>IDENTIFICATION</scope>
</reference>
<evidence type="ECO:0000259" key="10">
    <source>
        <dbReference type="PROSITE" id="PS50262"/>
    </source>
</evidence>
<dbReference type="InterPro" id="IPR017452">
    <property type="entry name" value="GPCR_Rhodpsn_7TM"/>
</dbReference>
<evidence type="ECO:0000256" key="3">
    <source>
        <dbReference type="ARBA" id="ARBA00022989"/>
    </source>
</evidence>
<keyword evidence="12" id="KW-1185">Reference proteome</keyword>
<name>A0A8D2D070_SCIVU</name>
<dbReference type="PRINTS" id="PR02108">
    <property type="entry name" value="MRGPCRFAMILY"/>
</dbReference>
<feature type="transmembrane region" description="Helical" evidence="9">
    <location>
        <begin position="45"/>
        <end position="66"/>
    </location>
</feature>
<keyword evidence="4 8" id="KW-0297">G-protein coupled receptor</keyword>
<dbReference type="PANTHER" id="PTHR11334">
    <property type="entry name" value="MAS-RELATED G-PROTEIN COUPLED RECEPTOR"/>
    <property type="match status" value="1"/>
</dbReference>
<dbReference type="InterPro" id="IPR000276">
    <property type="entry name" value="GPCR_Rhodpsn"/>
</dbReference>
<dbReference type="Ensembl" id="ENSSVLT00005019245.1">
    <property type="protein sequence ID" value="ENSSVLP00005017295.1"/>
    <property type="gene ID" value="ENSSVLG00005013794.1"/>
</dbReference>
<keyword evidence="5 9" id="KW-0472">Membrane</keyword>
<evidence type="ECO:0000256" key="6">
    <source>
        <dbReference type="ARBA" id="ARBA00023170"/>
    </source>
</evidence>
<feature type="transmembrane region" description="Helical" evidence="9">
    <location>
        <begin position="270"/>
        <end position="293"/>
    </location>
</feature>
<feature type="transmembrane region" description="Helical" evidence="9">
    <location>
        <begin position="158"/>
        <end position="177"/>
    </location>
</feature>
<evidence type="ECO:0000256" key="9">
    <source>
        <dbReference type="SAM" id="Phobius"/>
    </source>
</evidence>
<dbReference type="PROSITE" id="PS00237">
    <property type="entry name" value="G_PROTEIN_RECEP_F1_1"/>
    <property type="match status" value="1"/>
</dbReference>
<evidence type="ECO:0000256" key="4">
    <source>
        <dbReference type="ARBA" id="ARBA00023040"/>
    </source>
</evidence>
<evidence type="ECO:0000256" key="1">
    <source>
        <dbReference type="ARBA" id="ARBA00004141"/>
    </source>
</evidence>
<dbReference type="AlphaFoldDB" id="A0A8D2D070"/>
<feature type="transmembrane region" description="Helical" evidence="9">
    <location>
        <begin position="233"/>
        <end position="258"/>
    </location>
</feature>
<dbReference type="InterPro" id="IPR026234">
    <property type="entry name" value="MRGPCRFAMILY"/>
</dbReference>
<keyword evidence="7 8" id="KW-0807">Transducer</keyword>
<comment type="subcellular location">
    <subcellularLocation>
        <location evidence="1">Membrane</location>
        <topology evidence="1">Multi-pass membrane protein</topology>
    </subcellularLocation>
</comment>
<feature type="domain" description="G-protein coupled receptors family 1 profile" evidence="10">
    <location>
        <begin position="61"/>
        <end position="290"/>
    </location>
</feature>
<feature type="transmembrane region" description="Helical" evidence="9">
    <location>
        <begin position="118"/>
        <end position="137"/>
    </location>
</feature>
<evidence type="ECO:0000313" key="11">
    <source>
        <dbReference type="Ensembl" id="ENSSVLP00005017295.1"/>
    </source>
</evidence>
<proteinExistence type="inferred from homology"/>
<evidence type="ECO:0000313" key="12">
    <source>
        <dbReference type="Proteomes" id="UP000694564"/>
    </source>
</evidence>
<dbReference type="PANTHER" id="PTHR11334:SF34">
    <property type="entry name" value="MAS-RELATED G-PROTEIN COUPLED RECEPTOR MEMBER X3"/>
    <property type="match status" value="1"/>
</dbReference>
<sequence length="338" mass="38439">STGDYKGHNEDIKNLDPTISAWRTEATPTNESYENFSPVGDMNNMILRVLAFIISLFGLAGNASVLWSLGCRMHRNAFYTYILNLAAADFLLLCLYIADCLMDFIESILHMHIVTYGIIRIGAIISYIAGLSTLSAISTERCLSVLWPIWYHCHRPRHTSAILCALFWALSMLLSILDKVYFFHVKKTEDHYKKVDFAILAWLVFLFVVLLGSSLTLLGRMLCGSRRKPLTRLYVTILLTALVFFFCGLPFGICLFLVIRIQKYIPRDSFPFLVSLVLSSVNSSANPIIYFFVGSFRQRLRGKNLKLVLERALQDTPEKEESECSRDEEPLLETCSIT</sequence>
<feature type="transmembrane region" description="Helical" evidence="9">
    <location>
        <begin position="78"/>
        <end position="98"/>
    </location>
</feature>
<feature type="transmembrane region" description="Helical" evidence="9">
    <location>
        <begin position="197"/>
        <end position="221"/>
    </location>
</feature>
<comment type="similarity">
    <text evidence="8">Belongs to the G-protein coupled receptor 1 family.</text>
</comment>
<evidence type="ECO:0000256" key="2">
    <source>
        <dbReference type="ARBA" id="ARBA00022692"/>
    </source>
</evidence>
<keyword evidence="6 8" id="KW-0675">Receptor</keyword>
<dbReference type="GeneTree" id="ENSGT01030000234639"/>
<evidence type="ECO:0000256" key="8">
    <source>
        <dbReference type="RuleBase" id="RU000688"/>
    </source>
</evidence>
<dbReference type="PRINTS" id="PR00237">
    <property type="entry name" value="GPCRRHODOPSN"/>
</dbReference>
<evidence type="ECO:0000256" key="7">
    <source>
        <dbReference type="ARBA" id="ARBA00023224"/>
    </source>
</evidence>
<dbReference type="PROSITE" id="PS50262">
    <property type="entry name" value="G_PROTEIN_RECEP_F1_2"/>
    <property type="match status" value="1"/>
</dbReference>
<dbReference type="GO" id="GO:0004930">
    <property type="term" value="F:G protein-coupled receptor activity"/>
    <property type="evidence" value="ECO:0007669"/>
    <property type="project" value="UniProtKB-KW"/>
</dbReference>
<dbReference type="FunFam" id="1.20.1070.10:FF:000140">
    <property type="entry name" value="Mas-related G-protein coupled receptor member X2"/>
    <property type="match status" value="1"/>
</dbReference>
<keyword evidence="3 9" id="KW-1133">Transmembrane helix</keyword>
<dbReference type="OrthoDB" id="9631784at2759"/>
<dbReference type="SUPFAM" id="SSF81321">
    <property type="entry name" value="Family A G protein-coupled receptor-like"/>
    <property type="match status" value="1"/>
</dbReference>
<keyword evidence="2 8" id="KW-0812">Transmembrane</keyword>
<dbReference type="Gene3D" id="1.20.1070.10">
    <property type="entry name" value="Rhodopsin 7-helix transmembrane proteins"/>
    <property type="match status" value="1"/>
</dbReference>
<protein>
    <recommendedName>
        <fullName evidence="10">G-protein coupled receptors family 1 profile domain-containing protein</fullName>
    </recommendedName>
</protein>
<reference evidence="11" key="2">
    <citation type="submission" date="2025-09" db="UniProtKB">
        <authorList>
            <consortium name="Ensembl"/>
        </authorList>
    </citation>
    <scope>IDENTIFICATION</scope>
</reference>
<dbReference type="GO" id="GO:0005886">
    <property type="term" value="C:plasma membrane"/>
    <property type="evidence" value="ECO:0007669"/>
    <property type="project" value="TreeGrafter"/>
</dbReference>